<comment type="caution">
    <text evidence="1">The sequence shown here is derived from an EMBL/GenBank/DDBJ whole genome shotgun (WGS) entry which is preliminary data.</text>
</comment>
<organism evidence="1 2">
    <name type="scientific">Uliginosibacterium silvisoli</name>
    <dbReference type="NCBI Taxonomy" id="3114758"/>
    <lineage>
        <taxon>Bacteria</taxon>
        <taxon>Pseudomonadati</taxon>
        <taxon>Pseudomonadota</taxon>
        <taxon>Betaproteobacteria</taxon>
        <taxon>Rhodocyclales</taxon>
        <taxon>Zoogloeaceae</taxon>
        <taxon>Uliginosibacterium</taxon>
    </lineage>
</organism>
<evidence type="ECO:0000313" key="1">
    <source>
        <dbReference type="EMBL" id="MEC5386726.1"/>
    </source>
</evidence>
<dbReference type="RefSeq" id="WP_327599685.1">
    <property type="nucleotide sequence ID" value="NZ_JAYXHS010000002.1"/>
</dbReference>
<keyword evidence="2" id="KW-1185">Reference proteome</keyword>
<accession>A0ABU6K5M3</accession>
<dbReference type="EMBL" id="JAYXHS010000002">
    <property type="protein sequence ID" value="MEC5386726.1"/>
    <property type="molecule type" value="Genomic_DNA"/>
</dbReference>
<dbReference type="Proteomes" id="UP001331561">
    <property type="component" value="Unassembled WGS sequence"/>
</dbReference>
<proteinExistence type="predicted"/>
<gene>
    <name evidence="1" type="ORF">VVD49_13410</name>
</gene>
<reference evidence="1 2" key="1">
    <citation type="submission" date="2024-01" db="EMBL/GenBank/DDBJ databases">
        <title>Uliginosibacterium soil sp. nov.</title>
        <authorList>
            <person name="Lv Y."/>
        </authorList>
    </citation>
    <scope>NUCLEOTIDE SEQUENCE [LARGE SCALE GENOMIC DNA]</scope>
    <source>
        <strain evidence="1 2">H3</strain>
    </source>
</reference>
<evidence type="ECO:0000313" key="2">
    <source>
        <dbReference type="Proteomes" id="UP001331561"/>
    </source>
</evidence>
<name>A0ABU6K5M3_9RHOO</name>
<protein>
    <submittedName>
        <fullName evidence="1">Uncharacterized protein</fullName>
    </submittedName>
</protein>
<sequence length="89" mass="10511">MMAKHFQRDHEAMAMQLCFDFYQVFELLAQMPTKLQAQALALAKWAEAQKKKNEEEAGEPKKQCLLRATFIKIMKWLRHWASDVQLMVL</sequence>